<sequence>MDPNQSQPPPTVSRRTARWTIAACAVLLIGSLTGVAYLAVSQWRSNSDAADRIVSEAAGMSFVAPEGWQEASQEGGGRLVYGQVALEQPGGEGAILLGKLDSSLFASAESDNAKAACTLGSGMGEFFLPSSGERVDRENREVKGREVDGDSCFYRVRFADDDPQAEVYAAVVSSGDERWWITWLGNADAPVDRAAAHALAESIQPL</sequence>
<keyword evidence="7" id="KW-0472">Membrane</keyword>
<organism evidence="9 10">
    <name type="scientific">Nocardia uniformis</name>
    <dbReference type="NCBI Taxonomy" id="53432"/>
    <lineage>
        <taxon>Bacteria</taxon>
        <taxon>Bacillati</taxon>
        <taxon>Actinomycetota</taxon>
        <taxon>Actinomycetes</taxon>
        <taxon>Mycobacteriales</taxon>
        <taxon>Nocardiaceae</taxon>
        <taxon>Nocardia</taxon>
    </lineage>
</organism>
<protein>
    <recommendedName>
        <fullName evidence="3">Alanine and proline-rich secreted protein Apa</fullName>
    </recommendedName>
    <alternativeName>
        <fullName evidence="6">Fibronectin attachment protein</fullName>
    </alternativeName>
</protein>
<evidence type="ECO:0000256" key="5">
    <source>
        <dbReference type="ARBA" id="ARBA00022729"/>
    </source>
</evidence>
<keyword evidence="5" id="KW-0732">Signal</keyword>
<accession>A0A849C4Z0</accession>
<evidence type="ECO:0000313" key="9">
    <source>
        <dbReference type="EMBL" id="NNH73764.1"/>
    </source>
</evidence>
<keyword evidence="10" id="KW-1185">Reference proteome</keyword>
<keyword evidence="7" id="KW-1133">Transmembrane helix</keyword>
<evidence type="ECO:0000256" key="1">
    <source>
        <dbReference type="ARBA" id="ARBA00004613"/>
    </source>
</evidence>
<gene>
    <name evidence="9" type="ORF">HLB23_28580</name>
</gene>
<evidence type="ECO:0000256" key="6">
    <source>
        <dbReference type="ARBA" id="ARBA00031042"/>
    </source>
</evidence>
<dbReference type="GO" id="GO:0050840">
    <property type="term" value="F:extracellular matrix binding"/>
    <property type="evidence" value="ECO:0007669"/>
    <property type="project" value="InterPro"/>
</dbReference>
<evidence type="ECO:0000256" key="7">
    <source>
        <dbReference type="SAM" id="Phobius"/>
    </source>
</evidence>
<evidence type="ECO:0000313" key="10">
    <source>
        <dbReference type="Proteomes" id="UP000586827"/>
    </source>
</evidence>
<comment type="subcellular location">
    <subcellularLocation>
        <location evidence="1">Secreted</location>
    </subcellularLocation>
</comment>
<dbReference type="InterPro" id="IPR010801">
    <property type="entry name" value="FAP"/>
</dbReference>
<dbReference type="RefSeq" id="WP_157552304.1">
    <property type="nucleotide sequence ID" value="NZ_JABELX010000011.1"/>
</dbReference>
<dbReference type="Proteomes" id="UP000586827">
    <property type="component" value="Unassembled WGS sequence"/>
</dbReference>
<dbReference type="AlphaFoldDB" id="A0A849C4Z0"/>
<evidence type="ECO:0000256" key="2">
    <source>
        <dbReference type="ARBA" id="ARBA00005477"/>
    </source>
</evidence>
<comment type="similarity">
    <text evidence="2">Belongs to the Apa family.</text>
</comment>
<dbReference type="GO" id="GO:0005576">
    <property type="term" value="C:extracellular region"/>
    <property type="evidence" value="ECO:0007669"/>
    <property type="project" value="UniProtKB-SubCell"/>
</dbReference>
<proteinExistence type="inferred from homology"/>
<name>A0A849C4Z0_9NOCA</name>
<evidence type="ECO:0000256" key="3">
    <source>
        <dbReference type="ARBA" id="ARBA00016054"/>
    </source>
</evidence>
<feature type="domain" description="Fibronectin-attachment" evidence="8">
    <location>
        <begin position="52"/>
        <end position="205"/>
    </location>
</feature>
<evidence type="ECO:0000259" key="8">
    <source>
        <dbReference type="Pfam" id="PF07174"/>
    </source>
</evidence>
<dbReference type="EMBL" id="JABELX010000011">
    <property type="protein sequence ID" value="NNH73764.1"/>
    <property type="molecule type" value="Genomic_DNA"/>
</dbReference>
<evidence type="ECO:0000256" key="4">
    <source>
        <dbReference type="ARBA" id="ARBA00022525"/>
    </source>
</evidence>
<comment type="caution">
    <text evidence="9">The sequence shown here is derived from an EMBL/GenBank/DDBJ whole genome shotgun (WGS) entry which is preliminary data.</text>
</comment>
<keyword evidence="7" id="KW-0812">Transmembrane</keyword>
<reference evidence="9 10" key="1">
    <citation type="submission" date="2020-05" db="EMBL/GenBank/DDBJ databases">
        <title>MicrobeNet Type strains.</title>
        <authorList>
            <person name="Nicholson A.C."/>
        </authorList>
    </citation>
    <scope>NUCLEOTIDE SEQUENCE [LARGE SCALE GENOMIC DNA]</scope>
    <source>
        <strain evidence="9 10">JCM 3224</strain>
    </source>
</reference>
<feature type="transmembrane region" description="Helical" evidence="7">
    <location>
        <begin position="20"/>
        <end position="40"/>
    </location>
</feature>
<dbReference type="Pfam" id="PF07174">
    <property type="entry name" value="FAP"/>
    <property type="match status" value="1"/>
</dbReference>
<keyword evidence="4" id="KW-0964">Secreted</keyword>